<dbReference type="AlphaFoldDB" id="A0A3P3W7Y9"/>
<dbReference type="NCBIfam" id="NF038186">
    <property type="entry name" value="YPDG_rpt"/>
    <property type="match status" value="2"/>
</dbReference>
<evidence type="ECO:0000259" key="3">
    <source>
        <dbReference type="Pfam" id="PF18957"/>
    </source>
</evidence>
<feature type="domain" description="Long Rib" evidence="3">
    <location>
        <begin position="522"/>
        <end position="609"/>
    </location>
</feature>
<dbReference type="OrthoDB" id="3257943at2"/>
<dbReference type="InterPro" id="IPR044055">
    <property type="entry name" value="RibLong"/>
</dbReference>
<proteinExistence type="predicted"/>
<feature type="transmembrane region" description="Helical" evidence="1">
    <location>
        <begin position="644"/>
        <end position="663"/>
    </location>
</feature>
<evidence type="ECO:0000313" key="5">
    <source>
        <dbReference type="Proteomes" id="UP000274391"/>
    </source>
</evidence>
<feature type="domain" description="Long Rib" evidence="3">
    <location>
        <begin position="333"/>
        <end position="429"/>
    </location>
</feature>
<name>A0A3P3W7Y9_9MICO</name>
<keyword evidence="1" id="KW-0472">Membrane</keyword>
<dbReference type="InterPro" id="IPR006311">
    <property type="entry name" value="TAT_signal"/>
</dbReference>
<evidence type="ECO:0000256" key="2">
    <source>
        <dbReference type="SAM" id="SignalP"/>
    </source>
</evidence>
<dbReference type="PROSITE" id="PS51318">
    <property type="entry name" value="TAT"/>
    <property type="match status" value="1"/>
</dbReference>
<evidence type="ECO:0000256" key="1">
    <source>
        <dbReference type="SAM" id="Phobius"/>
    </source>
</evidence>
<dbReference type="Pfam" id="PF18957">
    <property type="entry name" value="RibLong"/>
    <property type="match status" value="3"/>
</dbReference>
<comment type="caution">
    <text evidence="4">The sequence shown here is derived from an EMBL/GenBank/DDBJ whole genome shotgun (WGS) entry which is preliminary data.</text>
</comment>
<organism evidence="4 5">
    <name type="scientific">Gulosibacter macacae</name>
    <dbReference type="NCBI Taxonomy" id="2488791"/>
    <lineage>
        <taxon>Bacteria</taxon>
        <taxon>Bacillati</taxon>
        <taxon>Actinomycetota</taxon>
        <taxon>Actinomycetes</taxon>
        <taxon>Micrococcales</taxon>
        <taxon>Microbacteriaceae</taxon>
        <taxon>Gulosibacter</taxon>
    </lineage>
</organism>
<evidence type="ECO:0000313" key="4">
    <source>
        <dbReference type="EMBL" id="RRJ88783.1"/>
    </source>
</evidence>
<dbReference type="RefSeq" id="WP_124969011.1">
    <property type="nucleotide sequence ID" value="NZ_RQVS01000001.1"/>
</dbReference>
<keyword evidence="5" id="KW-1185">Reference proteome</keyword>
<protein>
    <recommendedName>
        <fullName evidence="3">Long Rib domain-containing protein</fullName>
    </recommendedName>
</protein>
<feature type="domain" description="Long Rib" evidence="3">
    <location>
        <begin position="434"/>
        <end position="518"/>
    </location>
</feature>
<keyword evidence="1" id="KW-0812">Transmembrane</keyword>
<keyword evidence="2" id="KW-0732">Signal</keyword>
<dbReference type="EMBL" id="RQVS01000001">
    <property type="protein sequence ID" value="RRJ88783.1"/>
    <property type="molecule type" value="Genomic_DNA"/>
</dbReference>
<accession>A0A3P3W7Y9</accession>
<gene>
    <name evidence="4" type="ORF">EG850_01190</name>
</gene>
<feature type="signal peptide" evidence="2">
    <location>
        <begin position="1"/>
        <end position="33"/>
    </location>
</feature>
<reference evidence="4 5" key="1">
    <citation type="submission" date="2018-11" db="EMBL/GenBank/DDBJ databases">
        <title>YIM 102482-1 draft genome.</title>
        <authorList>
            <person name="Li G."/>
            <person name="Jiang Y."/>
        </authorList>
    </citation>
    <scope>NUCLEOTIDE SEQUENCE [LARGE SCALE GENOMIC DNA]</scope>
    <source>
        <strain evidence="4 5">YIM 102482-1</strain>
    </source>
</reference>
<keyword evidence="1" id="KW-1133">Transmembrane helix</keyword>
<sequence length="672" mass="69653">MKEKKFSRRRAMRARVSGLALALFAGILPTALAGSAVAQTASAYVDSKGNPVTIEQLRQAGNDTVAFLYEGAAADVPRPADMDIWPSGDVYDSFNIQPVTPIADGEVGMCAVTMMGQSQGFNIVRTSPTAVGSYRDVTRDFAQTTPLVAQTRYDQQPQFDNGYMLTRPATTADAADALTESGRVQVVGADAGYFTLAMDGWGDHYYVNAAIGEMNQSSRLRIATAEDVNNFRLVLRLDSVTDVDHSVTAMNNWTGWWAPGYTQAPSANFTVTYEVSNGVTYAIVEATTIPADTWATITFHGRVPADAYVAGGQLFSWSAATASFPNLGCEMPTPRWDETSHFPGASVSLPNVGDVIPQGTTPAETTVTAASIDWATTTGTTTGEVSIDAATGVLTTEVPADAVPGTYTVPVTITYGDGTSQIVDVIINVLPVAAYLDTTVNQGETATVAAPLDQAGNAMPEGTTYAPGTDVPAWATVNADGTITVSPDATVPADVYEVPVVVTLPSGEVTTVIAKVTVVNPNAPAYENGTVKQSETITIPTPANPDGSAPPEGTTYAPGDNVPSWVAVNEDGTLTASPGTDVAPGDYSVNVLVNYPDGSTATITAVITVVAPVPPVGTDPATTASVAPAAGGSSLASTGADASGLVWFAAPIAFAGAALLFTARRRGQRDHN</sequence>
<dbReference type="Proteomes" id="UP000274391">
    <property type="component" value="Unassembled WGS sequence"/>
</dbReference>
<feature type="chain" id="PRO_5039047778" description="Long Rib domain-containing protein" evidence="2">
    <location>
        <begin position="34"/>
        <end position="672"/>
    </location>
</feature>